<comment type="similarity">
    <text evidence="3 17">Belongs to the class-I aminoacyl-tRNA synthetase family.</text>
</comment>
<feature type="domain" description="Isoleucine--tRNA ligase cytoplasmic ubiquitin-like" evidence="20">
    <location>
        <begin position="1082"/>
        <end position="1164"/>
    </location>
</feature>
<dbReference type="CDD" id="cd00818">
    <property type="entry name" value="IleRS_core"/>
    <property type="match status" value="1"/>
</dbReference>
<name>A0A484DF03_PERFV</name>
<dbReference type="GO" id="GO:0004822">
    <property type="term" value="F:isoleucine-tRNA ligase activity"/>
    <property type="evidence" value="ECO:0007669"/>
    <property type="project" value="UniProtKB-EC"/>
</dbReference>
<evidence type="ECO:0000256" key="9">
    <source>
        <dbReference type="ARBA" id="ARBA00022840"/>
    </source>
</evidence>
<dbReference type="GO" id="GO:0002161">
    <property type="term" value="F:aminoacyl-tRNA deacylase activity"/>
    <property type="evidence" value="ECO:0007669"/>
    <property type="project" value="InterPro"/>
</dbReference>
<dbReference type="PANTHER" id="PTHR42780:SF1">
    <property type="entry name" value="ISOLEUCINE--TRNA LIGASE, CYTOPLASMIC"/>
    <property type="match status" value="1"/>
</dbReference>
<dbReference type="Gene3D" id="3.40.50.620">
    <property type="entry name" value="HUPs"/>
    <property type="match status" value="2"/>
</dbReference>
<dbReference type="GO" id="GO:0000049">
    <property type="term" value="F:tRNA binding"/>
    <property type="evidence" value="ECO:0007669"/>
    <property type="project" value="InterPro"/>
</dbReference>
<dbReference type="InterPro" id="IPR013155">
    <property type="entry name" value="M/V/L/I-tRNA-synth_anticd-bd"/>
</dbReference>
<dbReference type="InterPro" id="IPR002301">
    <property type="entry name" value="Ile-tRNA-ligase"/>
</dbReference>
<evidence type="ECO:0000313" key="21">
    <source>
        <dbReference type="EMBL" id="TDH13725.1"/>
    </source>
</evidence>
<feature type="domain" description="Methionyl/Valyl/Leucyl/Isoleucyl-tRNA synthetase anticodon-binding" evidence="19">
    <location>
        <begin position="693"/>
        <end position="849"/>
    </location>
</feature>
<dbReference type="SUPFAM" id="SSF52374">
    <property type="entry name" value="Nucleotidylyl transferase"/>
    <property type="match status" value="1"/>
</dbReference>
<evidence type="ECO:0000256" key="16">
    <source>
        <dbReference type="ARBA" id="ARBA00069879"/>
    </source>
</evidence>
<evidence type="ECO:0000256" key="1">
    <source>
        <dbReference type="ARBA" id="ARBA00003170"/>
    </source>
</evidence>
<dbReference type="AlphaFoldDB" id="A0A484DF03"/>
<gene>
    <name evidence="21" type="ORF">EPR50_G00037440</name>
</gene>
<evidence type="ECO:0000256" key="2">
    <source>
        <dbReference type="ARBA" id="ARBA00004514"/>
    </source>
</evidence>
<dbReference type="Gene3D" id="1.10.730.10">
    <property type="entry name" value="Isoleucyl-tRNA Synthetase, Domain 1"/>
    <property type="match status" value="1"/>
</dbReference>
<feature type="domain" description="Aminoacyl-tRNA synthetase class Ia" evidence="18">
    <location>
        <begin position="17"/>
        <end position="638"/>
    </location>
</feature>
<keyword evidence="11" id="KW-0007">Acetylation</keyword>
<keyword evidence="10 17" id="KW-0648">Protein biosynthesis</keyword>
<dbReference type="PROSITE" id="PS00178">
    <property type="entry name" value="AA_TRNA_LIGASE_I"/>
    <property type="match status" value="1"/>
</dbReference>
<dbReference type="InterPro" id="IPR014729">
    <property type="entry name" value="Rossmann-like_a/b/a_fold"/>
</dbReference>
<dbReference type="EC" id="6.1.1.5" evidence="4"/>
<dbReference type="NCBIfam" id="TIGR00392">
    <property type="entry name" value="ileS"/>
    <property type="match status" value="1"/>
</dbReference>
<evidence type="ECO:0000259" key="20">
    <source>
        <dbReference type="Pfam" id="PF23567"/>
    </source>
</evidence>
<keyword evidence="12 17" id="KW-0030">Aminoacyl-tRNA synthetase</keyword>
<dbReference type="Pfam" id="PF19302">
    <property type="entry name" value="DUF5915"/>
    <property type="match status" value="1"/>
</dbReference>
<proteinExistence type="inferred from homology"/>
<evidence type="ECO:0000256" key="10">
    <source>
        <dbReference type="ARBA" id="ARBA00022917"/>
    </source>
</evidence>
<dbReference type="Pfam" id="PF08264">
    <property type="entry name" value="Anticodon_1"/>
    <property type="match status" value="1"/>
</dbReference>
<dbReference type="InterPro" id="IPR057033">
    <property type="entry name" value="Ubiquitin_IARS1"/>
</dbReference>
<dbReference type="STRING" id="8167.A0A484DF03"/>
<reference evidence="21 22" key="1">
    <citation type="submission" date="2019-01" db="EMBL/GenBank/DDBJ databases">
        <title>A chromosome-scale genome assembly of the yellow perch, Perca flavescens.</title>
        <authorList>
            <person name="Feron R."/>
            <person name="Morvezen R."/>
            <person name="Bestin A."/>
            <person name="Haffray P."/>
            <person name="Klopp C."/>
            <person name="Zahm M."/>
            <person name="Cabau C."/>
            <person name="Roques C."/>
            <person name="Donnadieu C."/>
            <person name="Bouchez O."/>
            <person name="Christie M."/>
            <person name="Larson W."/>
            <person name="Guiguen Y."/>
        </authorList>
    </citation>
    <scope>NUCLEOTIDE SEQUENCE [LARGE SCALE GENOMIC DNA]</scope>
    <source>
        <strain evidence="21">YP-PL-M2</strain>
        <tissue evidence="21">Blood</tissue>
    </source>
</reference>
<keyword evidence="6" id="KW-0597">Phosphoprotein</keyword>
<evidence type="ECO:0000256" key="5">
    <source>
        <dbReference type="ARBA" id="ARBA00022490"/>
    </source>
</evidence>
<protein>
    <recommendedName>
        <fullName evidence="16">Isoleucine--tRNA ligase, cytoplasmic</fullName>
        <ecNumber evidence="4">6.1.1.5</ecNumber>
    </recommendedName>
    <alternativeName>
        <fullName evidence="13">Isoleucyl-tRNA synthetase</fullName>
    </alternativeName>
</protein>
<keyword evidence="22" id="KW-1185">Reference proteome</keyword>
<dbReference type="Pfam" id="PF23567">
    <property type="entry name" value="Ubiquitin_IARS1"/>
    <property type="match status" value="2"/>
</dbReference>
<dbReference type="PANTHER" id="PTHR42780">
    <property type="entry name" value="SOLEUCYL-TRNA SYNTHETASE"/>
    <property type="match status" value="1"/>
</dbReference>
<sequence length="1268" mass="144904">MVEPVPESINFPSEEEKILQLWQKKDCFQECLKQSKNRPKYTFYDGPPFATGLPHYGHILAGTIKDVVTRFAHQSGFHVDRRFGWDCHGLPVEYEIDKTLGIKGPEDVAKMGIAEYNKQCRNIVMRYSTEWETSVTRMGRWIDFKNDYKTLYPWFMETVWWVFKQLYDKGLVYQGVKVMPFSTACNTPLSNFESHQNYKDVQDPSVIVTFPLVGNEDVALIAWTTTPWTLPSNLALCVNPEFLYVKVKENATEKTYILMEARLGALFKSESEYTILDKFPGKTLKGKKYKPLFQYFTKCGEQGAFQVVMDNYVKEEEGTGVVHQAPYFGADDHRVCTEYKIIQRDQAPICPVDASGCFTSEVTDFAGQYVKDADKNIIKWLKEKGRLVNASTFKHNYPFCWRSDTPLIYKAVPSWFVRVEHMVDKLLDNNSKCYWVPEFVREKRFGNWLRDARDWAISRNRYWGTPIPLWVSDDFEEIVCVGSMAELEELTGVKVTDLHRESIDSLTIPSRCGKGVLRRVTEVFDCWFESGSMPYAQVHYPFENRKEFEETFPAEFIAEGIDQTRGWFYTLLVLSTALFGKPPFKNVIVNGLVLASDGQKMSKRKKNYPDPGLIVQQYGADALRLYLINSPVVRAENLRFKEEGVRDVLKDVFLPWYNAYRFLVQNVQRLQKEDGIEFLYNENTAKQSDNIMDKWIQSFTQSLIQFFKAEMDAYRLYTVVPRLVKFVDMLTNWYVRTNRRRLKGESGTEDCLWALETLFSVLFSMCRLMAPFTPFITEMMYQNLRHLIDPASVEEKDSSSIHYLMLPQVRERVIDKRIESAVSQMQSVIELGRVIRDRKTLPVKYPLKEVVVIHQDPEALKDIQSLQKYILEELNVRQLTMSTDKDKYGIRLRAEPDHMVLGKRLKGAFKAITASIKELTSEQLEAFQKTGSIQVDGHELHEEDLRLMYTFDQSSGSAAQYEAHSDAQVLVLLDVTPDQSMMDEGVAREVINRIQKLRKKGHLVPSDEITVYYRCQPEGEYLGSVIQAHTDFILATTKAPLLPFPVPKTASVIIEEKTQLKGSDLELTIVKGSSAPRPPLNGPACTYMNVRVKVNNKEQEGVVLLENPKGDNRLDLDKLKRVCSSIFGTNNTQLRFFNDGTELTSKMDLQTLSGKTLSVTSGSSSPGPTPTTDTLLCPYVNLLLCNAQPAEGQTGEVGTVLVVNPVGQNGLDYSGLLSEAAKVFGLRGRRLKLYLDQDLTEELPADSSVKSLDTKTLFVRVLPTTAEA</sequence>
<dbReference type="InterPro" id="IPR033709">
    <property type="entry name" value="Anticodon_Ile_ABEc"/>
</dbReference>
<comment type="subcellular location">
    <subcellularLocation>
        <location evidence="2">Cytoplasm</location>
        <location evidence="2">Cytosol</location>
    </subcellularLocation>
</comment>
<dbReference type="FunFam" id="3.40.50.620:FF:000050">
    <property type="entry name" value="Isoleucyl-tRNA synthetase,cytoplasmic"/>
    <property type="match status" value="1"/>
</dbReference>
<evidence type="ECO:0000259" key="19">
    <source>
        <dbReference type="Pfam" id="PF08264"/>
    </source>
</evidence>
<evidence type="ECO:0000256" key="14">
    <source>
        <dbReference type="ARBA" id="ARBA00048359"/>
    </source>
</evidence>
<dbReference type="GO" id="GO:0005829">
    <property type="term" value="C:cytosol"/>
    <property type="evidence" value="ECO:0007669"/>
    <property type="project" value="UniProtKB-SubCell"/>
</dbReference>
<dbReference type="GO" id="GO:0017101">
    <property type="term" value="C:aminoacyl-tRNA synthetase multienzyme complex"/>
    <property type="evidence" value="ECO:0007669"/>
    <property type="project" value="UniProtKB-ARBA"/>
</dbReference>
<dbReference type="GO" id="GO:0005524">
    <property type="term" value="F:ATP binding"/>
    <property type="evidence" value="ECO:0007669"/>
    <property type="project" value="UniProtKB-KW"/>
</dbReference>
<dbReference type="FunFam" id="1.10.730.10:FF:000004">
    <property type="entry name" value="Isoleucyl-tRNA synthetase, cytoplasmic"/>
    <property type="match status" value="1"/>
</dbReference>
<dbReference type="InterPro" id="IPR001412">
    <property type="entry name" value="aa-tRNA-synth_I_CS"/>
</dbReference>
<dbReference type="Pfam" id="PF00133">
    <property type="entry name" value="tRNA-synt_1"/>
    <property type="match status" value="1"/>
</dbReference>
<comment type="caution">
    <text evidence="21">The sequence shown here is derived from an EMBL/GenBank/DDBJ whole genome shotgun (WGS) entry which is preliminary data.</text>
</comment>
<dbReference type="PRINTS" id="PR00984">
    <property type="entry name" value="TRNASYNTHILE"/>
</dbReference>
<dbReference type="InterPro" id="IPR002300">
    <property type="entry name" value="aa-tRNA-synth_Ia"/>
</dbReference>
<evidence type="ECO:0000256" key="8">
    <source>
        <dbReference type="ARBA" id="ARBA00022741"/>
    </source>
</evidence>
<dbReference type="Proteomes" id="UP000295070">
    <property type="component" value="Chromosome 4"/>
</dbReference>
<dbReference type="FunFam" id="3.40.50.620:FF:000414">
    <property type="entry name" value="Isoleucine--tRNA ligase, cytoplasmic-like"/>
    <property type="match status" value="1"/>
</dbReference>
<evidence type="ECO:0000256" key="15">
    <source>
        <dbReference type="ARBA" id="ARBA00063494"/>
    </source>
</evidence>
<evidence type="ECO:0000313" key="22">
    <source>
        <dbReference type="Proteomes" id="UP000295070"/>
    </source>
</evidence>
<evidence type="ECO:0000259" key="18">
    <source>
        <dbReference type="Pfam" id="PF00133"/>
    </source>
</evidence>
<dbReference type="EMBL" id="SCKG01000004">
    <property type="protein sequence ID" value="TDH13725.1"/>
    <property type="molecule type" value="Genomic_DNA"/>
</dbReference>
<evidence type="ECO:0000256" key="12">
    <source>
        <dbReference type="ARBA" id="ARBA00023146"/>
    </source>
</evidence>
<dbReference type="CDD" id="cd07961">
    <property type="entry name" value="Anticodon_Ia_Ile_ABEc"/>
    <property type="match status" value="1"/>
</dbReference>
<dbReference type="SUPFAM" id="SSF50677">
    <property type="entry name" value="ValRS/IleRS/LeuRS editing domain"/>
    <property type="match status" value="1"/>
</dbReference>
<organism evidence="21 22">
    <name type="scientific">Perca flavescens</name>
    <name type="common">American yellow perch</name>
    <name type="synonym">Morone flavescens</name>
    <dbReference type="NCBI Taxonomy" id="8167"/>
    <lineage>
        <taxon>Eukaryota</taxon>
        <taxon>Metazoa</taxon>
        <taxon>Chordata</taxon>
        <taxon>Craniata</taxon>
        <taxon>Vertebrata</taxon>
        <taxon>Euteleostomi</taxon>
        <taxon>Actinopterygii</taxon>
        <taxon>Neopterygii</taxon>
        <taxon>Teleostei</taxon>
        <taxon>Neoteleostei</taxon>
        <taxon>Acanthomorphata</taxon>
        <taxon>Eupercaria</taxon>
        <taxon>Perciformes</taxon>
        <taxon>Percoidei</taxon>
        <taxon>Percidae</taxon>
        <taxon>Percinae</taxon>
        <taxon>Perca</taxon>
    </lineage>
</organism>
<keyword evidence="7 17" id="KW-0436">Ligase</keyword>
<dbReference type="HAMAP" id="MF_02003">
    <property type="entry name" value="Ile_tRNA_synth_type2"/>
    <property type="match status" value="1"/>
</dbReference>
<keyword evidence="9 17" id="KW-0067">ATP-binding</keyword>
<dbReference type="InterPro" id="IPR009080">
    <property type="entry name" value="tRNAsynth_Ia_anticodon-bd"/>
</dbReference>
<evidence type="ECO:0000256" key="6">
    <source>
        <dbReference type="ARBA" id="ARBA00022553"/>
    </source>
</evidence>
<feature type="domain" description="Isoleucine--tRNA ligase cytoplasmic ubiquitin-like" evidence="20">
    <location>
        <begin position="1175"/>
        <end position="1265"/>
    </location>
</feature>
<accession>A0A484DF03</accession>
<dbReference type="SUPFAM" id="SSF47323">
    <property type="entry name" value="Anticodon-binding domain of a subclass of class I aminoacyl-tRNA synthetases"/>
    <property type="match status" value="1"/>
</dbReference>
<evidence type="ECO:0000256" key="3">
    <source>
        <dbReference type="ARBA" id="ARBA00005594"/>
    </source>
</evidence>
<comment type="function">
    <text evidence="1">Catalyzes the specific attachment of an amino acid to its cognate tRNA in a 2 step reaction: the amino acid (AA) is first activated by ATP to form AA-AMP and then transferred to the acceptor end of the tRNA.</text>
</comment>
<keyword evidence="5" id="KW-0963">Cytoplasm</keyword>
<dbReference type="GO" id="GO:0006428">
    <property type="term" value="P:isoleucyl-tRNA aminoacylation"/>
    <property type="evidence" value="ECO:0007669"/>
    <property type="project" value="InterPro"/>
</dbReference>
<comment type="subunit">
    <text evidence="15">Part of a multisubunit complex that groups tRNA ligases for Arg (RARS1), Asp (DARS1), Gln (QARS1), Ile (IARS1), Leu (LARS1), Lys (KARS1), Met (MARS1) the bifunctional ligase for Glu and Pro (EPRS1) and the auxiliary subunits AIMP1/p43, AIMP2/p38 and EEF1E1/p18.</text>
</comment>
<keyword evidence="8 17" id="KW-0547">Nucleotide-binding</keyword>
<dbReference type="InterPro" id="IPR023586">
    <property type="entry name" value="Ile-tRNA-ligase_type2"/>
</dbReference>
<evidence type="ECO:0000256" key="13">
    <source>
        <dbReference type="ARBA" id="ARBA00032665"/>
    </source>
</evidence>
<evidence type="ECO:0000256" key="17">
    <source>
        <dbReference type="RuleBase" id="RU363035"/>
    </source>
</evidence>
<evidence type="ECO:0000256" key="7">
    <source>
        <dbReference type="ARBA" id="ARBA00022598"/>
    </source>
</evidence>
<comment type="catalytic activity">
    <reaction evidence="14">
        <text>tRNA(Ile) + L-isoleucine + ATP = L-isoleucyl-tRNA(Ile) + AMP + diphosphate</text>
        <dbReference type="Rhea" id="RHEA:11060"/>
        <dbReference type="Rhea" id="RHEA-COMP:9666"/>
        <dbReference type="Rhea" id="RHEA-COMP:9695"/>
        <dbReference type="ChEBI" id="CHEBI:30616"/>
        <dbReference type="ChEBI" id="CHEBI:33019"/>
        <dbReference type="ChEBI" id="CHEBI:58045"/>
        <dbReference type="ChEBI" id="CHEBI:78442"/>
        <dbReference type="ChEBI" id="CHEBI:78528"/>
        <dbReference type="ChEBI" id="CHEBI:456215"/>
        <dbReference type="EC" id="6.1.1.5"/>
    </reaction>
</comment>
<dbReference type="InterPro" id="IPR009008">
    <property type="entry name" value="Val/Leu/Ile-tRNA-synth_edit"/>
</dbReference>
<evidence type="ECO:0000256" key="4">
    <source>
        <dbReference type="ARBA" id="ARBA00013165"/>
    </source>
</evidence>
<evidence type="ECO:0000256" key="11">
    <source>
        <dbReference type="ARBA" id="ARBA00022990"/>
    </source>
</evidence>